<accession>A0AAJ0BSB0</accession>
<dbReference type="Pfam" id="PF07690">
    <property type="entry name" value="MFS_1"/>
    <property type="match status" value="1"/>
</dbReference>
<feature type="transmembrane region" description="Helical" evidence="8">
    <location>
        <begin position="65"/>
        <end position="91"/>
    </location>
</feature>
<dbReference type="GO" id="GO:0005886">
    <property type="term" value="C:plasma membrane"/>
    <property type="evidence" value="ECO:0007669"/>
    <property type="project" value="TreeGrafter"/>
</dbReference>
<feature type="transmembrane region" description="Helical" evidence="8">
    <location>
        <begin position="265"/>
        <end position="286"/>
    </location>
</feature>
<feature type="transmembrane region" description="Helical" evidence="8">
    <location>
        <begin position="195"/>
        <end position="217"/>
    </location>
</feature>
<dbReference type="PANTHER" id="PTHR23501:SF193">
    <property type="entry name" value="MULTIDRUG TRANSPORTER, PUTATIVE (AFU_ORTHOLOGUE AFUA_8G00940)-RELATED"/>
    <property type="match status" value="1"/>
</dbReference>
<feature type="transmembrane region" description="Helical" evidence="8">
    <location>
        <begin position="223"/>
        <end position="244"/>
    </location>
</feature>
<evidence type="ECO:0000256" key="5">
    <source>
        <dbReference type="ARBA" id="ARBA00022989"/>
    </source>
</evidence>
<dbReference type="InterPro" id="IPR020846">
    <property type="entry name" value="MFS_dom"/>
</dbReference>
<evidence type="ECO:0000313" key="11">
    <source>
        <dbReference type="Proteomes" id="UP001244011"/>
    </source>
</evidence>
<dbReference type="SUPFAM" id="SSF103473">
    <property type="entry name" value="MFS general substrate transporter"/>
    <property type="match status" value="1"/>
</dbReference>
<dbReference type="Proteomes" id="UP001244011">
    <property type="component" value="Unassembled WGS sequence"/>
</dbReference>
<gene>
    <name evidence="10" type="ORF">QBC33DRAFT_499554</name>
</gene>
<keyword evidence="6 8" id="KW-0472">Membrane</keyword>
<dbReference type="Gene3D" id="1.20.1250.20">
    <property type="entry name" value="MFS general substrate transporter like domains"/>
    <property type="match status" value="2"/>
</dbReference>
<feature type="transmembrane region" description="Helical" evidence="8">
    <location>
        <begin position="462"/>
        <end position="486"/>
    </location>
</feature>
<keyword evidence="4 8" id="KW-0812">Transmembrane</keyword>
<feature type="compositionally biased region" description="Basic and acidic residues" evidence="7">
    <location>
        <begin position="36"/>
        <end position="47"/>
    </location>
</feature>
<evidence type="ECO:0000256" key="4">
    <source>
        <dbReference type="ARBA" id="ARBA00022692"/>
    </source>
</evidence>
<dbReference type="PANTHER" id="PTHR23501">
    <property type="entry name" value="MAJOR FACILITATOR SUPERFAMILY"/>
    <property type="match status" value="1"/>
</dbReference>
<dbReference type="FunFam" id="1.20.1720.10:FF:000012">
    <property type="entry name" value="MFS toxin efflux pump (AflT)"/>
    <property type="match status" value="1"/>
</dbReference>
<comment type="caution">
    <text evidence="10">The sequence shown here is derived from an EMBL/GenBank/DDBJ whole genome shotgun (WGS) entry which is preliminary data.</text>
</comment>
<feature type="transmembrane region" description="Helical" evidence="8">
    <location>
        <begin position="539"/>
        <end position="558"/>
    </location>
</feature>
<comment type="similarity">
    <text evidence="2">Belongs to the major facilitator superfamily. TCR/Tet family.</text>
</comment>
<feature type="transmembrane region" description="Helical" evidence="8">
    <location>
        <begin position="292"/>
        <end position="314"/>
    </location>
</feature>
<feature type="region of interest" description="Disordered" evidence="7">
    <location>
        <begin position="1"/>
        <end position="55"/>
    </location>
</feature>
<evidence type="ECO:0000313" key="10">
    <source>
        <dbReference type="EMBL" id="KAK1763360.1"/>
    </source>
</evidence>
<feature type="transmembrane region" description="Helical" evidence="8">
    <location>
        <begin position="134"/>
        <end position="152"/>
    </location>
</feature>
<feature type="transmembrane region" description="Helical" evidence="8">
    <location>
        <begin position="399"/>
        <end position="417"/>
    </location>
</feature>
<dbReference type="AlphaFoldDB" id="A0AAJ0BSB0"/>
<evidence type="ECO:0000256" key="2">
    <source>
        <dbReference type="ARBA" id="ARBA00007520"/>
    </source>
</evidence>
<protein>
    <submittedName>
        <fullName evidence="10">Major facilitator superfamily domain-containing protein</fullName>
    </submittedName>
</protein>
<sequence>MQSPSQQASSTALSENERHGIGDTSLPLPEMAAPNSKEEETKTREISSDSSTDDLEPQWISGLPLVNMMVALSIVMFLVLLDGSIIGTAIPRITSEFHSLEDVGWYGSAFQLASAALGPLTGKIYATCDKKWTFIWFFAIFEVGSLLCGVAVSSNMLIVGRAVAGMGVAGLQNGGLTIVASAVSLQRRASLNGILVGLSQLGIVMGPLIGGAFTSYSTWRWCFYINLPLGAVVAVALFFVRIPEQKATGKSERLSAKARALIRDLDLLGFTLLTGFAIELLLALQWGGSSYAWNSSVVIGLLCGAAVTLVLFLFWEHRKGDEAMIPFSIMTKRVVWCGCLVYGFLMASLFLLTYYLPIYFQSVLNATAILSGVYTLPNILAQLAAAIISGLLVGRLGYYLPWSIASAIMTSISTGLMSTFDVNTPAGKWVGYQILFGAGCGMGIQMPILAAQNSLAAQYIPIAIATLIFAQNMVTAIWLTIASTIFENSLRTLIVEYAPSVDAEVVINAGATGIRDVVPAGPVLTQVLAAYSKAIDNTFYLSTASLAASLLFVWGTGWKDIRKKKETSLS</sequence>
<keyword evidence="5 8" id="KW-1133">Transmembrane helix</keyword>
<evidence type="ECO:0000256" key="3">
    <source>
        <dbReference type="ARBA" id="ARBA00022448"/>
    </source>
</evidence>
<dbReference type="InterPro" id="IPR011701">
    <property type="entry name" value="MFS"/>
</dbReference>
<dbReference type="FunFam" id="1.20.1250.20:FF:000196">
    <property type="entry name" value="MFS toxin efflux pump (AflT)"/>
    <property type="match status" value="1"/>
</dbReference>
<evidence type="ECO:0000256" key="6">
    <source>
        <dbReference type="ARBA" id="ARBA00023136"/>
    </source>
</evidence>
<comment type="subcellular location">
    <subcellularLocation>
        <location evidence="1">Membrane</location>
        <topology evidence="1">Multi-pass membrane protein</topology>
    </subcellularLocation>
</comment>
<organism evidence="10 11">
    <name type="scientific">Phialemonium atrogriseum</name>
    <dbReference type="NCBI Taxonomy" id="1093897"/>
    <lineage>
        <taxon>Eukaryota</taxon>
        <taxon>Fungi</taxon>
        <taxon>Dikarya</taxon>
        <taxon>Ascomycota</taxon>
        <taxon>Pezizomycotina</taxon>
        <taxon>Sordariomycetes</taxon>
        <taxon>Sordariomycetidae</taxon>
        <taxon>Cephalothecales</taxon>
        <taxon>Cephalothecaceae</taxon>
        <taxon>Phialemonium</taxon>
    </lineage>
</organism>
<feature type="transmembrane region" description="Helical" evidence="8">
    <location>
        <begin position="334"/>
        <end position="356"/>
    </location>
</feature>
<dbReference type="CDD" id="cd17502">
    <property type="entry name" value="MFS_Azr1_MDR_like"/>
    <property type="match status" value="1"/>
</dbReference>
<dbReference type="EMBL" id="MU839028">
    <property type="protein sequence ID" value="KAK1763360.1"/>
    <property type="molecule type" value="Genomic_DNA"/>
</dbReference>
<name>A0AAJ0BSB0_9PEZI</name>
<feature type="transmembrane region" description="Helical" evidence="8">
    <location>
        <begin position="429"/>
        <end position="450"/>
    </location>
</feature>
<dbReference type="PROSITE" id="PS50850">
    <property type="entry name" value="MFS"/>
    <property type="match status" value="1"/>
</dbReference>
<dbReference type="GO" id="GO:0022857">
    <property type="term" value="F:transmembrane transporter activity"/>
    <property type="evidence" value="ECO:0007669"/>
    <property type="project" value="InterPro"/>
</dbReference>
<keyword evidence="11" id="KW-1185">Reference proteome</keyword>
<evidence type="ECO:0000256" key="1">
    <source>
        <dbReference type="ARBA" id="ARBA00004141"/>
    </source>
</evidence>
<evidence type="ECO:0000259" key="9">
    <source>
        <dbReference type="PROSITE" id="PS50850"/>
    </source>
</evidence>
<feature type="compositionally biased region" description="Polar residues" evidence="7">
    <location>
        <begin position="1"/>
        <end position="14"/>
    </location>
</feature>
<evidence type="ECO:0000256" key="7">
    <source>
        <dbReference type="SAM" id="MobiDB-lite"/>
    </source>
</evidence>
<reference evidence="10" key="1">
    <citation type="submission" date="2023-06" db="EMBL/GenBank/DDBJ databases">
        <title>Genome-scale phylogeny and comparative genomics of the fungal order Sordariales.</title>
        <authorList>
            <consortium name="Lawrence Berkeley National Laboratory"/>
            <person name="Hensen N."/>
            <person name="Bonometti L."/>
            <person name="Westerberg I."/>
            <person name="Brannstrom I.O."/>
            <person name="Guillou S."/>
            <person name="Cros-Aarteil S."/>
            <person name="Calhoun S."/>
            <person name="Haridas S."/>
            <person name="Kuo A."/>
            <person name="Mondo S."/>
            <person name="Pangilinan J."/>
            <person name="Riley R."/>
            <person name="Labutti K."/>
            <person name="Andreopoulos B."/>
            <person name="Lipzen A."/>
            <person name="Chen C."/>
            <person name="Yanf M."/>
            <person name="Daum C."/>
            <person name="Ng V."/>
            <person name="Clum A."/>
            <person name="Steindorff A."/>
            <person name="Ohm R."/>
            <person name="Martin F."/>
            <person name="Silar P."/>
            <person name="Natvig D."/>
            <person name="Lalanne C."/>
            <person name="Gautier V."/>
            <person name="Ament-Velasquez S.L."/>
            <person name="Kruys A."/>
            <person name="Hutchinson M.I."/>
            <person name="Powell A.J."/>
            <person name="Barry K."/>
            <person name="Miller A.N."/>
            <person name="Grigoriev I.V."/>
            <person name="Debuchy R."/>
            <person name="Gladieux P."/>
            <person name="Thoren M.H."/>
            <person name="Johannesson H."/>
        </authorList>
    </citation>
    <scope>NUCLEOTIDE SEQUENCE</scope>
    <source>
        <strain evidence="10">8032-3</strain>
    </source>
</reference>
<feature type="transmembrane region" description="Helical" evidence="8">
    <location>
        <begin position="158"/>
        <end position="183"/>
    </location>
</feature>
<keyword evidence="3" id="KW-0813">Transport</keyword>
<evidence type="ECO:0000256" key="8">
    <source>
        <dbReference type="SAM" id="Phobius"/>
    </source>
</evidence>
<dbReference type="InterPro" id="IPR036259">
    <property type="entry name" value="MFS_trans_sf"/>
</dbReference>
<feature type="domain" description="Major facilitator superfamily (MFS) profile" evidence="9">
    <location>
        <begin position="68"/>
        <end position="561"/>
    </location>
</feature>
<dbReference type="GeneID" id="85308832"/>
<dbReference type="RefSeq" id="XP_060279573.1">
    <property type="nucleotide sequence ID" value="XM_060425645.1"/>
</dbReference>
<feature type="transmembrane region" description="Helical" evidence="8">
    <location>
        <begin position="368"/>
        <end position="392"/>
    </location>
</feature>
<proteinExistence type="inferred from homology"/>